<name>A0A8S3EIM7_9BILA</name>
<dbReference type="EMBL" id="CAJOBH010227547">
    <property type="protein sequence ID" value="CAF5057741.1"/>
    <property type="molecule type" value="Genomic_DNA"/>
</dbReference>
<proteinExistence type="predicted"/>
<reference evidence="1" key="1">
    <citation type="submission" date="2021-02" db="EMBL/GenBank/DDBJ databases">
        <authorList>
            <person name="Nowell W R."/>
        </authorList>
    </citation>
    <scope>NUCLEOTIDE SEQUENCE</scope>
</reference>
<evidence type="ECO:0000313" key="1">
    <source>
        <dbReference type="EMBL" id="CAF5057741.1"/>
    </source>
</evidence>
<feature type="non-terminal residue" evidence="1">
    <location>
        <position position="1"/>
    </location>
</feature>
<gene>
    <name evidence="1" type="ORF">BYL167_LOCUS58870</name>
</gene>
<evidence type="ECO:0000313" key="2">
    <source>
        <dbReference type="Proteomes" id="UP000681967"/>
    </source>
</evidence>
<accession>A0A8S3EIM7</accession>
<protein>
    <submittedName>
        <fullName evidence="1">Uncharacterized protein</fullName>
    </submittedName>
</protein>
<organism evidence="1 2">
    <name type="scientific">Rotaria magnacalcarata</name>
    <dbReference type="NCBI Taxonomy" id="392030"/>
    <lineage>
        <taxon>Eukaryota</taxon>
        <taxon>Metazoa</taxon>
        <taxon>Spiralia</taxon>
        <taxon>Gnathifera</taxon>
        <taxon>Rotifera</taxon>
        <taxon>Eurotatoria</taxon>
        <taxon>Bdelloidea</taxon>
        <taxon>Philodinida</taxon>
        <taxon>Philodinidae</taxon>
        <taxon>Rotaria</taxon>
    </lineage>
</organism>
<dbReference type="AlphaFoldDB" id="A0A8S3EIM7"/>
<sequence>MIDNIQSFGILDDQFKTICTEQELNEADHIIDYDTCFRASLLAKFYLNQTKILAGYDPSTDHILGNKKHTMDVPEQEVKHIKKYIENHPSDRLLLSSLPANLKRKISKDQYLVILQQMEEEGK</sequence>
<dbReference type="Proteomes" id="UP000681967">
    <property type="component" value="Unassembled WGS sequence"/>
</dbReference>
<comment type="caution">
    <text evidence="1">The sequence shown here is derived from an EMBL/GenBank/DDBJ whole genome shotgun (WGS) entry which is preliminary data.</text>
</comment>